<dbReference type="PANTHER" id="PTHR43685">
    <property type="entry name" value="GLYCOSYLTRANSFERASE"/>
    <property type="match status" value="1"/>
</dbReference>
<dbReference type="InterPro" id="IPR029044">
    <property type="entry name" value="Nucleotide-diphossugar_trans"/>
</dbReference>
<feature type="domain" description="Glycosyltransferase 2-like" evidence="2">
    <location>
        <begin position="11"/>
        <end position="121"/>
    </location>
</feature>
<feature type="region of interest" description="Disordered" evidence="1">
    <location>
        <begin position="235"/>
        <end position="254"/>
    </location>
</feature>
<dbReference type="SUPFAM" id="SSF53448">
    <property type="entry name" value="Nucleotide-diphospho-sugar transferases"/>
    <property type="match status" value="1"/>
</dbReference>
<accession>A0ABY5ZAP0</accession>
<name>A0ABY5ZAP0_9ACTN</name>
<feature type="region of interest" description="Disordered" evidence="1">
    <location>
        <begin position="300"/>
        <end position="320"/>
    </location>
</feature>
<dbReference type="RefSeq" id="WP_260727443.1">
    <property type="nucleotide sequence ID" value="NZ_BAAABS010000033.1"/>
</dbReference>
<evidence type="ECO:0000313" key="3">
    <source>
        <dbReference type="EMBL" id="UWZ38068.1"/>
    </source>
</evidence>
<keyword evidence="3" id="KW-0328">Glycosyltransferase</keyword>
<keyword evidence="3" id="KW-0808">Transferase</keyword>
<dbReference type="PANTHER" id="PTHR43685:SF2">
    <property type="entry name" value="GLYCOSYLTRANSFERASE 2-LIKE DOMAIN-CONTAINING PROTEIN"/>
    <property type="match status" value="1"/>
</dbReference>
<dbReference type="InterPro" id="IPR050834">
    <property type="entry name" value="Glycosyltransf_2"/>
</dbReference>
<organism evidence="3 4">
    <name type="scientific">Dactylosporangium roseum</name>
    <dbReference type="NCBI Taxonomy" id="47989"/>
    <lineage>
        <taxon>Bacteria</taxon>
        <taxon>Bacillati</taxon>
        <taxon>Actinomycetota</taxon>
        <taxon>Actinomycetes</taxon>
        <taxon>Micromonosporales</taxon>
        <taxon>Micromonosporaceae</taxon>
        <taxon>Dactylosporangium</taxon>
    </lineage>
</organism>
<proteinExistence type="predicted"/>
<dbReference type="EMBL" id="CP073721">
    <property type="protein sequence ID" value="UWZ38068.1"/>
    <property type="molecule type" value="Genomic_DNA"/>
</dbReference>
<sequence length="320" mass="36193">MTGAGTPRVTIGMTTYNVERYLPLALESMLAQDYPDFEIVVCDNLSTDSTWDILETYAQKDDRLRIYRNPENLGEAGNFRRVVSLARGELFRLTAHDDLAAPTLISRCVAALDAHPSAILAFPQTMLIDSDGNEIGPWDDAMDTADLRSRSRVSWYARKWNLCNEVFGVLRTDVLRRTRLLGPFLSSDVVMLHELALRGEFVQVPERLFFRRMHATNTFGANRDTDEVLEWLEPGAKKSKKRRPASNQSHHTRMTWEITKALLNNELPVTQRAAGTAAFLTSWGTRRGRAKLGRIRRTITRTPIAPPPWEQPPAGDSQQS</sequence>
<dbReference type="EC" id="2.4.-.-" evidence="3"/>
<dbReference type="Gene3D" id="3.90.550.10">
    <property type="entry name" value="Spore Coat Polysaccharide Biosynthesis Protein SpsA, Chain A"/>
    <property type="match status" value="1"/>
</dbReference>
<protein>
    <submittedName>
        <fullName evidence="3">Glycosyltransferase</fullName>
        <ecNumber evidence="3">2.4.-.-</ecNumber>
    </submittedName>
</protein>
<reference evidence="3" key="1">
    <citation type="submission" date="2021-04" db="EMBL/GenBank/DDBJ databases">
        <title>Biosynthetic gene clusters of Dactylosporangioum roseum.</title>
        <authorList>
            <person name="Hartkoorn R.C."/>
            <person name="Beaudoing E."/>
            <person name="Hot D."/>
            <person name="Moureu S."/>
        </authorList>
    </citation>
    <scope>NUCLEOTIDE SEQUENCE</scope>
    <source>
        <strain evidence="3">NRRL B-16295</strain>
    </source>
</reference>
<dbReference type="InterPro" id="IPR001173">
    <property type="entry name" value="Glyco_trans_2-like"/>
</dbReference>
<evidence type="ECO:0000313" key="4">
    <source>
        <dbReference type="Proteomes" id="UP001058271"/>
    </source>
</evidence>
<gene>
    <name evidence="3" type="ORF">Drose_07340</name>
</gene>
<evidence type="ECO:0000256" key="1">
    <source>
        <dbReference type="SAM" id="MobiDB-lite"/>
    </source>
</evidence>
<keyword evidence="4" id="KW-1185">Reference proteome</keyword>
<dbReference type="GO" id="GO:0016757">
    <property type="term" value="F:glycosyltransferase activity"/>
    <property type="evidence" value="ECO:0007669"/>
    <property type="project" value="UniProtKB-KW"/>
</dbReference>
<dbReference type="Proteomes" id="UP001058271">
    <property type="component" value="Chromosome"/>
</dbReference>
<evidence type="ECO:0000259" key="2">
    <source>
        <dbReference type="Pfam" id="PF00535"/>
    </source>
</evidence>
<dbReference type="Pfam" id="PF00535">
    <property type="entry name" value="Glycos_transf_2"/>
    <property type="match status" value="1"/>
</dbReference>